<reference evidence="1" key="1">
    <citation type="submission" date="2021-03" db="EMBL/GenBank/DDBJ databases">
        <title>Evolutionary priming and transition to the ectomycorrhizal habit in an iconic lineage of mushroom-forming fungi: is preadaptation a requirement?</title>
        <authorList>
            <consortium name="DOE Joint Genome Institute"/>
            <person name="Looney B.P."/>
            <person name="Miyauchi S."/>
            <person name="Morin E."/>
            <person name="Drula E."/>
            <person name="Courty P.E."/>
            <person name="Chicoki N."/>
            <person name="Fauchery L."/>
            <person name="Kohler A."/>
            <person name="Kuo A."/>
            <person name="LaButti K."/>
            <person name="Pangilinan J."/>
            <person name="Lipzen A."/>
            <person name="Riley R."/>
            <person name="Andreopoulos W."/>
            <person name="He G."/>
            <person name="Johnson J."/>
            <person name="Barry K.W."/>
            <person name="Grigoriev I.V."/>
            <person name="Nagy L."/>
            <person name="Hibbett D."/>
            <person name="Henrissat B."/>
            <person name="Matheny P.B."/>
            <person name="Labbe J."/>
            <person name="Martin A.F."/>
        </authorList>
    </citation>
    <scope>NUCLEOTIDE SEQUENCE</scope>
    <source>
        <strain evidence="1">BPL698</strain>
    </source>
</reference>
<evidence type="ECO:0000313" key="2">
    <source>
        <dbReference type="Proteomes" id="UP001207468"/>
    </source>
</evidence>
<sequence length="181" mass="20440">MCGDSRSSRKYVFFFLDRANYVMVALTASAILYTHSVGVVYFCAGAVACTVSVKCVKQILRQARPVQTTNREQKQSFGMPSTHSAAITFFGTYIPLACTWLPLHTSFPKSPLFRCLVVLVTVPWTVAVARSRILLGHHTAPQVIVGCVYGFSFACIWFWLWVHGLNDWGQRVERYFGVYIR</sequence>
<comment type="caution">
    <text evidence="1">The sequence shown here is derived from an EMBL/GenBank/DDBJ whole genome shotgun (WGS) entry which is preliminary data.</text>
</comment>
<accession>A0ACC0TZA9</accession>
<organism evidence="1 2">
    <name type="scientific">Russula earlei</name>
    <dbReference type="NCBI Taxonomy" id="71964"/>
    <lineage>
        <taxon>Eukaryota</taxon>
        <taxon>Fungi</taxon>
        <taxon>Dikarya</taxon>
        <taxon>Basidiomycota</taxon>
        <taxon>Agaricomycotina</taxon>
        <taxon>Agaricomycetes</taxon>
        <taxon>Russulales</taxon>
        <taxon>Russulaceae</taxon>
        <taxon>Russula</taxon>
    </lineage>
</organism>
<proteinExistence type="predicted"/>
<name>A0ACC0TZA9_9AGAM</name>
<dbReference type="EMBL" id="JAGFNK010000285">
    <property type="protein sequence ID" value="KAI9454003.1"/>
    <property type="molecule type" value="Genomic_DNA"/>
</dbReference>
<evidence type="ECO:0000313" key="1">
    <source>
        <dbReference type="EMBL" id="KAI9454003.1"/>
    </source>
</evidence>
<keyword evidence="2" id="KW-1185">Reference proteome</keyword>
<dbReference type="Proteomes" id="UP001207468">
    <property type="component" value="Unassembled WGS sequence"/>
</dbReference>
<protein>
    <submittedName>
        <fullName evidence="1">Uncharacterized protein</fullName>
    </submittedName>
</protein>
<gene>
    <name evidence="1" type="ORF">F5148DRAFT_1277388</name>
</gene>